<organism evidence="9 10">
    <name type="scientific">Caenorhabditis bovis</name>
    <dbReference type="NCBI Taxonomy" id="2654633"/>
    <lineage>
        <taxon>Eukaryota</taxon>
        <taxon>Metazoa</taxon>
        <taxon>Ecdysozoa</taxon>
        <taxon>Nematoda</taxon>
        <taxon>Chromadorea</taxon>
        <taxon>Rhabditida</taxon>
        <taxon>Rhabditina</taxon>
        <taxon>Rhabditomorpha</taxon>
        <taxon>Rhabditoidea</taxon>
        <taxon>Rhabditidae</taxon>
        <taxon>Peloderinae</taxon>
        <taxon>Caenorhabditis</taxon>
    </lineage>
</organism>
<dbReference type="Proteomes" id="UP000494206">
    <property type="component" value="Unassembled WGS sequence"/>
</dbReference>
<dbReference type="CDD" id="cd18793">
    <property type="entry name" value="SF2_C_SNF"/>
    <property type="match status" value="1"/>
</dbReference>
<dbReference type="CDD" id="cd18010">
    <property type="entry name" value="DEXHc_HARP_SMARCAL1"/>
    <property type="match status" value="1"/>
</dbReference>
<evidence type="ECO:0000256" key="5">
    <source>
        <dbReference type="SAM" id="MobiDB-lite"/>
    </source>
</evidence>
<dbReference type="GO" id="GO:0005524">
    <property type="term" value="F:ATP binding"/>
    <property type="evidence" value="ECO:0007669"/>
    <property type="project" value="InterPro"/>
</dbReference>
<evidence type="ECO:0000313" key="9">
    <source>
        <dbReference type="EMBL" id="CAB3402478.1"/>
    </source>
</evidence>
<proteinExistence type="inferred from homology"/>
<sequence>MELTAEQRERIARNRAEALKRAKARQEKAAAEAGKPSCSNAKVPSPVRPTPILKPSQPTQQQFANKNPFIKQSSMTSFVQRTSPNENIVTLSKPTIDVKLKIATETRIKIEFSPFHSAIVETIKQVPSRNYDPNTKIWTCSIDDLNTVGNLLKNNKTVDVKLENLPHNVLNLLNFKAKAAPADLKTVMDPELISKLFPYQVDGVRFALERNGRVLLADEMGLGKSVQALTIARYYKGDWPLLIICPSSVKGSWKKQINQFFPMIHRIFLIEKSSDPLPDVRTSNTVAIMSYEQMCLKYDTLKKEKYHTIIFDESHMLKDSKAKRTKVATDLSKIALHVICLSGTPALSRPAELFSQIRLIDSKMFTNFTDFAVRYCDGKQGRFCFEAKGCTNSEELSAIMFKRIMIRRLKADVLKDLPEKRREIVYVSGPSIDSRMDDLQRARAAYDQVNSTDRSKSHDCLLEFYNLTGIVKAAAVCEHILENYFYPDAPPRKVLIFAHHQIVLDTIEHEVNKRKLGSIRIDGKTPSHHRTQFCDSFQNDEDVRVAILSLTAAGVGITLTAASVVVFAEIHFNPGALVQAEDRAHRVGQKDSVFVQYLIAKNTSDDVMWNMVQRKLDVLGQVSLSSDTFRTAEKTHLRFTDSAQPSIVKYLNDSHEEQNNGKWEDPCLDDDSDEVVECEENGAPTAKRPRI</sequence>
<evidence type="ECO:0008006" key="11">
    <source>
        <dbReference type="Google" id="ProtNLM"/>
    </source>
</evidence>
<keyword evidence="3" id="KW-0539">Nucleus</keyword>
<dbReference type="PANTHER" id="PTHR45766:SF6">
    <property type="entry name" value="SWI_SNF-RELATED MATRIX-ASSOCIATED ACTIN-DEPENDENT REGULATOR OF CHROMATIN SUBFAMILY A-LIKE PROTEIN 1"/>
    <property type="match status" value="1"/>
</dbReference>
<evidence type="ECO:0000256" key="1">
    <source>
        <dbReference type="ARBA" id="ARBA00004123"/>
    </source>
</evidence>
<dbReference type="PROSITE" id="PS51192">
    <property type="entry name" value="HELICASE_ATP_BIND_1"/>
    <property type="match status" value="1"/>
</dbReference>
<evidence type="ECO:0000259" key="7">
    <source>
        <dbReference type="PROSITE" id="PS51194"/>
    </source>
</evidence>
<dbReference type="PROSITE" id="PS51467">
    <property type="entry name" value="HARP"/>
    <property type="match status" value="1"/>
</dbReference>
<reference evidence="9 10" key="1">
    <citation type="submission" date="2020-04" db="EMBL/GenBank/DDBJ databases">
        <authorList>
            <person name="Laetsch R D."/>
            <person name="Stevens L."/>
            <person name="Kumar S."/>
            <person name="Blaxter L. M."/>
        </authorList>
    </citation>
    <scope>NUCLEOTIDE SEQUENCE [LARGE SCALE GENOMIC DNA]</scope>
</reference>
<feature type="domain" description="HARP" evidence="8">
    <location>
        <begin position="87"/>
        <end position="166"/>
    </location>
</feature>
<dbReference type="Pfam" id="PF00271">
    <property type="entry name" value="Helicase_C"/>
    <property type="match status" value="1"/>
</dbReference>
<evidence type="ECO:0000259" key="6">
    <source>
        <dbReference type="PROSITE" id="PS51192"/>
    </source>
</evidence>
<dbReference type="EMBL" id="CADEPM010000003">
    <property type="protein sequence ID" value="CAB3402478.1"/>
    <property type="molecule type" value="Genomic_DNA"/>
</dbReference>
<dbReference type="PROSITE" id="PS51194">
    <property type="entry name" value="HELICASE_CTER"/>
    <property type="match status" value="1"/>
</dbReference>
<dbReference type="FunFam" id="3.40.50.10810:FF:000019">
    <property type="entry name" value="DNA excision repair protein ERCC-6-like 2 isoform X1"/>
    <property type="match status" value="1"/>
</dbReference>
<evidence type="ECO:0000256" key="2">
    <source>
        <dbReference type="ARBA" id="ARBA00022801"/>
    </source>
</evidence>
<evidence type="ECO:0000256" key="4">
    <source>
        <dbReference type="PROSITE-ProRule" id="PRU00800"/>
    </source>
</evidence>
<name>A0A8S1EK76_9PELO</name>
<dbReference type="SUPFAM" id="SSF52540">
    <property type="entry name" value="P-loop containing nucleoside triphosphate hydrolases"/>
    <property type="match status" value="2"/>
</dbReference>
<dbReference type="InterPro" id="IPR010003">
    <property type="entry name" value="HARP_dom"/>
</dbReference>
<dbReference type="GO" id="GO:0006281">
    <property type="term" value="P:DNA repair"/>
    <property type="evidence" value="ECO:0007669"/>
    <property type="project" value="TreeGrafter"/>
</dbReference>
<keyword evidence="10" id="KW-1185">Reference proteome</keyword>
<feature type="region of interest" description="Disordered" evidence="5">
    <location>
        <begin position="1"/>
        <end position="46"/>
    </location>
</feature>
<dbReference type="AlphaFoldDB" id="A0A8S1EK76"/>
<feature type="domain" description="Helicase ATP-binding" evidence="6">
    <location>
        <begin position="205"/>
        <end position="363"/>
    </location>
</feature>
<feature type="domain" description="Helicase C-terminal" evidence="7">
    <location>
        <begin position="480"/>
        <end position="637"/>
    </location>
</feature>
<evidence type="ECO:0000313" key="10">
    <source>
        <dbReference type="Proteomes" id="UP000494206"/>
    </source>
</evidence>
<dbReference type="SMART" id="SM00487">
    <property type="entry name" value="DEXDc"/>
    <property type="match status" value="1"/>
</dbReference>
<comment type="subcellular location">
    <subcellularLocation>
        <location evidence="1">Nucleus</location>
    </subcellularLocation>
</comment>
<dbReference type="InterPro" id="IPR000330">
    <property type="entry name" value="SNF2_N"/>
</dbReference>
<dbReference type="InterPro" id="IPR001650">
    <property type="entry name" value="Helicase_C-like"/>
</dbReference>
<accession>A0A8S1EK76</accession>
<dbReference type="GO" id="GO:0031297">
    <property type="term" value="P:replication fork processing"/>
    <property type="evidence" value="ECO:0007669"/>
    <property type="project" value="TreeGrafter"/>
</dbReference>
<dbReference type="OrthoDB" id="2801544at2759"/>
<dbReference type="GO" id="GO:0016787">
    <property type="term" value="F:hydrolase activity"/>
    <property type="evidence" value="ECO:0007669"/>
    <property type="project" value="UniProtKB-KW"/>
</dbReference>
<dbReference type="InterPro" id="IPR027417">
    <property type="entry name" value="P-loop_NTPase"/>
</dbReference>
<dbReference type="Gene3D" id="3.40.50.10810">
    <property type="entry name" value="Tandem AAA-ATPase domain"/>
    <property type="match status" value="1"/>
</dbReference>
<comment type="similarity">
    <text evidence="4">Belongs to the SNF2/RAD54 helicase family. SMARCAL1 subfamily.</text>
</comment>
<dbReference type="PANTHER" id="PTHR45766">
    <property type="entry name" value="DNA ANNEALING HELICASE AND ENDONUCLEASE ZRANB3 FAMILY MEMBER"/>
    <property type="match status" value="1"/>
</dbReference>
<protein>
    <recommendedName>
        <fullName evidence="11">SWI/SNF-related matrix-associated actin-dependent regulator of chromatin subfamily A-like protein 1</fullName>
    </recommendedName>
</protein>
<dbReference type="Gene3D" id="3.40.50.300">
    <property type="entry name" value="P-loop containing nucleotide triphosphate hydrolases"/>
    <property type="match status" value="1"/>
</dbReference>
<dbReference type="GO" id="GO:0043596">
    <property type="term" value="C:nuclear replication fork"/>
    <property type="evidence" value="ECO:0007669"/>
    <property type="project" value="TreeGrafter"/>
</dbReference>
<dbReference type="SMART" id="SM00490">
    <property type="entry name" value="HELICc"/>
    <property type="match status" value="1"/>
</dbReference>
<dbReference type="Pfam" id="PF07443">
    <property type="entry name" value="HARP"/>
    <property type="match status" value="1"/>
</dbReference>
<dbReference type="InterPro" id="IPR049730">
    <property type="entry name" value="SNF2/RAD54-like_C"/>
</dbReference>
<keyword evidence="2" id="KW-0378">Hydrolase</keyword>
<comment type="caution">
    <text evidence="9">The sequence shown here is derived from an EMBL/GenBank/DDBJ whole genome shotgun (WGS) entry which is preliminary data.</text>
</comment>
<feature type="compositionally biased region" description="Basic and acidic residues" evidence="5">
    <location>
        <begin position="1"/>
        <end position="30"/>
    </location>
</feature>
<dbReference type="InterPro" id="IPR038718">
    <property type="entry name" value="SNF2-like_sf"/>
</dbReference>
<evidence type="ECO:0000256" key="3">
    <source>
        <dbReference type="ARBA" id="ARBA00023242"/>
    </source>
</evidence>
<dbReference type="Pfam" id="PF00176">
    <property type="entry name" value="SNF2-rel_dom"/>
    <property type="match status" value="1"/>
</dbReference>
<dbReference type="InterPro" id="IPR014001">
    <property type="entry name" value="Helicase_ATP-bd"/>
</dbReference>
<evidence type="ECO:0000259" key="8">
    <source>
        <dbReference type="PROSITE" id="PS51467"/>
    </source>
</evidence>
<gene>
    <name evidence="9" type="ORF">CBOVIS_LOCUS5092</name>
</gene>